<comment type="function">
    <text evidence="6">Part of a membrane-bound complex that couples electron transfer with translocation of ions across the membrane.</text>
</comment>
<evidence type="ECO:0000256" key="2">
    <source>
        <dbReference type="ARBA" id="ARBA00022553"/>
    </source>
</evidence>
<comment type="similarity">
    <text evidence="6">Belongs to the RnfG family.</text>
</comment>
<keyword evidence="6 7" id="KW-1133">Transmembrane helix</keyword>
<proteinExistence type="inferred from homology"/>
<evidence type="ECO:0000256" key="3">
    <source>
        <dbReference type="ARBA" id="ARBA00022630"/>
    </source>
</evidence>
<evidence type="ECO:0000256" key="4">
    <source>
        <dbReference type="ARBA" id="ARBA00022643"/>
    </source>
</evidence>
<dbReference type="HAMAP" id="MF_00479">
    <property type="entry name" value="RsxG_RnfG"/>
    <property type="match status" value="1"/>
</dbReference>
<comment type="caution">
    <text evidence="9">The sequence shown here is derived from an EMBL/GenBank/DDBJ whole genome shotgun (WGS) entry which is preliminary data.</text>
</comment>
<feature type="transmembrane region" description="Helical" evidence="7">
    <location>
        <begin position="12"/>
        <end position="37"/>
    </location>
</feature>
<evidence type="ECO:0000259" key="8">
    <source>
        <dbReference type="SMART" id="SM00900"/>
    </source>
</evidence>
<keyword evidence="5 6" id="KW-0249">Electron transport</keyword>
<comment type="cofactor">
    <cofactor evidence="6">
        <name>FMN</name>
        <dbReference type="ChEBI" id="CHEBI:58210"/>
    </cofactor>
</comment>
<name>A0ABR6WWG4_9FIRM</name>
<keyword evidence="10" id="KW-1185">Reference proteome</keyword>
<evidence type="ECO:0000313" key="10">
    <source>
        <dbReference type="Proteomes" id="UP000603234"/>
    </source>
</evidence>
<sequence>MEKRKTQIDWKNVFKLGFILFVISAVAACCLAFTNYVTAGTIEKMDQETNKAARQEVLSEATDFEEIPAAELVKIRTEIGLENPDELVEAYQGKTGDDVIGYTVKTAPQSGYSGEVQVLTGISKEGLVQGVTILKHNETPGLGALATEPAFKDQYKDLSAAEKITVVKTAPASGSNSIQAITGATITSKAVTDGVNISNEVYLILSK</sequence>
<dbReference type="RefSeq" id="WP_186842812.1">
    <property type="nucleotide sequence ID" value="NZ_WJBC01000016.1"/>
</dbReference>
<comment type="subcellular location">
    <subcellularLocation>
        <location evidence="6">Cell membrane</location>
        <topology evidence="6">Single-pass membrane protein</topology>
    </subcellularLocation>
</comment>
<dbReference type="EC" id="7.-.-.-" evidence="6"/>
<feature type="modified residue" description="FMN phosphoryl threonine" evidence="6">
    <location>
        <position position="185"/>
    </location>
</feature>
<keyword evidence="1 6" id="KW-0813">Transport</keyword>
<dbReference type="InterPro" id="IPR010209">
    <property type="entry name" value="Ion_transpt_RnfG/RsxG"/>
</dbReference>
<evidence type="ECO:0000256" key="6">
    <source>
        <dbReference type="HAMAP-Rule" id="MF_00479"/>
    </source>
</evidence>
<dbReference type="NCBIfam" id="TIGR01947">
    <property type="entry name" value="rnfG"/>
    <property type="match status" value="1"/>
</dbReference>
<comment type="subunit">
    <text evidence="6">The complex is composed of six subunits: RnfA, RnfB, RnfC, RnfD, RnfE and RnfG.</text>
</comment>
<accession>A0ABR6WWG4</accession>
<feature type="domain" description="FMN-binding" evidence="8">
    <location>
        <begin position="111"/>
        <end position="202"/>
    </location>
</feature>
<dbReference type="PROSITE" id="PS51257">
    <property type="entry name" value="PROKAR_LIPOPROTEIN"/>
    <property type="match status" value="1"/>
</dbReference>
<keyword evidence="2 6" id="KW-0597">Phosphoprotein</keyword>
<dbReference type="InterPro" id="IPR007329">
    <property type="entry name" value="FMN-bd"/>
</dbReference>
<gene>
    <name evidence="6" type="primary">rnfG</name>
    <name evidence="9" type="ORF">GH808_10845</name>
</gene>
<evidence type="ECO:0000256" key="5">
    <source>
        <dbReference type="ARBA" id="ARBA00022982"/>
    </source>
</evidence>
<dbReference type="PANTHER" id="PTHR36118">
    <property type="entry name" value="ION-TRANSLOCATING OXIDOREDUCTASE COMPLEX SUBUNIT G"/>
    <property type="match status" value="1"/>
</dbReference>
<keyword evidence="6 7" id="KW-0472">Membrane</keyword>
<protein>
    <recommendedName>
        <fullName evidence="6">Ion-translocating oxidoreductase complex subunit G</fullName>
        <ecNumber evidence="6">7.-.-.-</ecNumber>
    </recommendedName>
    <alternativeName>
        <fullName evidence="6">Rnf electron transport complex subunit G</fullName>
    </alternativeName>
</protein>
<dbReference type="Proteomes" id="UP000603234">
    <property type="component" value="Unassembled WGS sequence"/>
</dbReference>
<dbReference type="PANTHER" id="PTHR36118:SF1">
    <property type="entry name" value="ION-TRANSLOCATING OXIDOREDUCTASE COMPLEX SUBUNIT G"/>
    <property type="match status" value="1"/>
</dbReference>
<evidence type="ECO:0000313" key="9">
    <source>
        <dbReference type="EMBL" id="MBC3804927.1"/>
    </source>
</evidence>
<evidence type="ECO:0000256" key="7">
    <source>
        <dbReference type="SAM" id="Phobius"/>
    </source>
</evidence>
<keyword evidence="4 6" id="KW-0288">FMN</keyword>
<keyword evidence="6 7" id="KW-0812">Transmembrane</keyword>
<reference evidence="9 10" key="1">
    <citation type="journal article" date="2020" name="mSystems">
        <title>Defining Genomic and Predicted Metabolic Features of the Acetobacterium Genus.</title>
        <authorList>
            <person name="Ross D.E."/>
            <person name="Marshall C.W."/>
            <person name="Gulliver D."/>
            <person name="May H.D."/>
            <person name="Norman R.S."/>
        </authorList>
    </citation>
    <scope>NUCLEOTIDE SEQUENCE [LARGE SCALE GENOMIC DNA]</scope>
    <source>
        <strain evidence="9 10">DSM 8238</strain>
    </source>
</reference>
<dbReference type="EMBL" id="WJBC01000016">
    <property type="protein sequence ID" value="MBC3804927.1"/>
    <property type="molecule type" value="Genomic_DNA"/>
</dbReference>
<evidence type="ECO:0000256" key="1">
    <source>
        <dbReference type="ARBA" id="ARBA00022448"/>
    </source>
</evidence>
<dbReference type="PIRSF" id="PIRSF006091">
    <property type="entry name" value="E_trnsport_RnfG"/>
    <property type="match status" value="1"/>
</dbReference>
<keyword evidence="3 6" id="KW-0285">Flavoprotein</keyword>
<dbReference type="SMART" id="SM00900">
    <property type="entry name" value="FMN_bind"/>
    <property type="match status" value="1"/>
</dbReference>
<keyword evidence="6" id="KW-1003">Cell membrane</keyword>
<organism evidence="9 10">
    <name type="scientific">Acetobacterium fimetarium</name>
    <dbReference type="NCBI Taxonomy" id="52691"/>
    <lineage>
        <taxon>Bacteria</taxon>
        <taxon>Bacillati</taxon>
        <taxon>Bacillota</taxon>
        <taxon>Clostridia</taxon>
        <taxon>Eubacteriales</taxon>
        <taxon>Eubacteriaceae</taxon>
        <taxon>Acetobacterium</taxon>
    </lineage>
</organism>
<keyword evidence="6" id="KW-1278">Translocase</keyword>
<dbReference type="Pfam" id="PF04205">
    <property type="entry name" value="FMN_bind"/>
    <property type="match status" value="1"/>
</dbReference>